<dbReference type="GO" id="GO:0016746">
    <property type="term" value="F:acyltransferase activity"/>
    <property type="evidence" value="ECO:0007669"/>
    <property type="project" value="UniProtKB-KW"/>
</dbReference>
<dbReference type="SUPFAM" id="SSF52218">
    <property type="entry name" value="Flavoproteins"/>
    <property type="match status" value="1"/>
</dbReference>
<dbReference type="EC" id="2.3.1.-" evidence="2"/>
<dbReference type="PANTHER" id="PTHR30543:SF21">
    <property type="entry name" value="NAD(P)H-DEPENDENT FMN REDUCTASE LOT6"/>
    <property type="match status" value="1"/>
</dbReference>
<dbReference type="Gene3D" id="3.40.630.30">
    <property type="match status" value="1"/>
</dbReference>
<evidence type="ECO:0000313" key="3">
    <source>
        <dbReference type="Proteomes" id="UP001585053"/>
    </source>
</evidence>
<dbReference type="PROSITE" id="PS51186">
    <property type="entry name" value="GNAT"/>
    <property type="match status" value="1"/>
</dbReference>
<dbReference type="Gene3D" id="3.40.50.360">
    <property type="match status" value="1"/>
</dbReference>
<dbReference type="EMBL" id="JAYMRS010000001">
    <property type="protein sequence ID" value="MFB8766489.1"/>
    <property type="molecule type" value="Genomic_DNA"/>
</dbReference>
<dbReference type="Pfam" id="PF03358">
    <property type="entry name" value="FMN_red"/>
    <property type="match status" value="1"/>
</dbReference>
<protein>
    <submittedName>
        <fullName evidence="2">Bifunctional NAD(P)H-dependent oxidoreductase/GNAT family N-acetyltransferase</fullName>
        <ecNumber evidence="2">2.3.1.-</ecNumber>
    </submittedName>
</protein>
<accession>A0ABV5DPG6</accession>
<dbReference type="Proteomes" id="UP001585053">
    <property type="component" value="Unassembled WGS sequence"/>
</dbReference>
<proteinExistence type="predicted"/>
<name>A0ABV5DPG6_9ACTN</name>
<dbReference type="CDD" id="cd04301">
    <property type="entry name" value="NAT_SF"/>
    <property type="match status" value="1"/>
</dbReference>
<comment type="caution">
    <text evidence="2">The sequence shown here is derived from an EMBL/GenBank/DDBJ whole genome shotgun (WGS) entry which is preliminary data.</text>
</comment>
<evidence type="ECO:0000313" key="2">
    <source>
        <dbReference type="EMBL" id="MFB8766489.1"/>
    </source>
</evidence>
<dbReference type="RefSeq" id="WP_376736672.1">
    <property type="nucleotide sequence ID" value="NZ_JAYMRS010000001.1"/>
</dbReference>
<dbReference type="SUPFAM" id="SSF55729">
    <property type="entry name" value="Acyl-CoA N-acyltransferases (Nat)"/>
    <property type="match status" value="1"/>
</dbReference>
<dbReference type="InterPro" id="IPR005025">
    <property type="entry name" value="FMN_Rdtase-like_dom"/>
</dbReference>
<dbReference type="InterPro" id="IPR050712">
    <property type="entry name" value="NAD(P)H-dep_reductase"/>
</dbReference>
<dbReference type="PANTHER" id="PTHR30543">
    <property type="entry name" value="CHROMATE REDUCTASE"/>
    <property type="match status" value="1"/>
</dbReference>
<evidence type="ECO:0000259" key="1">
    <source>
        <dbReference type="PROSITE" id="PS51186"/>
    </source>
</evidence>
<keyword evidence="2" id="KW-0808">Transferase</keyword>
<reference evidence="2 3" key="1">
    <citation type="submission" date="2024-01" db="EMBL/GenBank/DDBJ databases">
        <title>Genome mining of biosynthetic gene clusters to explore secondary metabolites of Streptomyces sp.</title>
        <authorList>
            <person name="Baig A."/>
            <person name="Ajitkumar Shintre N."/>
            <person name="Kumar H."/>
            <person name="Anbarasu A."/>
            <person name="Ramaiah S."/>
        </authorList>
    </citation>
    <scope>NUCLEOTIDE SEQUENCE [LARGE SCALE GENOMIC DNA]</scope>
    <source>
        <strain evidence="2 3">A01</strain>
    </source>
</reference>
<keyword evidence="2" id="KW-0012">Acyltransferase</keyword>
<organism evidence="2 3">
    <name type="scientific">Nocardiopsis alba</name>
    <dbReference type="NCBI Taxonomy" id="53437"/>
    <lineage>
        <taxon>Bacteria</taxon>
        <taxon>Bacillati</taxon>
        <taxon>Actinomycetota</taxon>
        <taxon>Actinomycetes</taxon>
        <taxon>Streptosporangiales</taxon>
        <taxon>Nocardiopsidaceae</taxon>
        <taxon>Nocardiopsis</taxon>
    </lineage>
</organism>
<dbReference type="InterPro" id="IPR000182">
    <property type="entry name" value="GNAT_dom"/>
</dbReference>
<gene>
    <name evidence="2" type="ORF">VSQ78_02165</name>
</gene>
<keyword evidence="3" id="KW-1185">Reference proteome</keyword>
<dbReference type="InterPro" id="IPR016181">
    <property type="entry name" value="Acyl_CoA_acyltransferase"/>
</dbReference>
<dbReference type="InterPro" id="IPR029039">
    <property type="entry name" value="Flavoprotein-like_sf"/>
</dbReference>
<dbReference type="Pfam" id="PF13508">
    <property type="entry name" value="Acetyltransf_7"/>
    <property type="match status" value="1"/>
</dbReference>
<sequence length="365" mass="39672">MFTTSPARIMVLTCSTRPGSLGPAIADWFTVTVSPLAARLGVELRSLSLAELALPFLDEEEHPSSGIYRRPHTKRWSELVDAVDGFIVVTPEYNYGMPAPLKNALDYLGREWAWKPMGFISYGNTSAGTRSVQHTKEVATTLRLVPLGATVALRLQDAIVGGRVRRSPRHDAAAEGVLREAVRVSRALRPLREALWEGSVEGPVPGSHTRVMTPDDAGEVTVLQRCCWVDEAVDNDSLALAPLRESVDEVACWLDRWTTTGLWRGGRLIAMVRVRREGRIGRIGRLAVVPDMRGAGIGRWLLRRAEGDLGAGCDRIELSTGAGSARNIGLYRSEGFVIDAEEDEVVHLGKALPGDLPTTPALGVG</sequence>
<feature type="domain" description="N-acetyltransferase" evidence="1">
    <location>
        <begin position="207"/>
        <end position="359"/>
    </location>
</feature>